<gene>
    <name evidence="5" type="primary">LOC107828386</name>
</gene>
<evidence type="ECO:0000259" key="2">
    <source>
        <dbReference type="Pfam" id="PF05605"/>
    </source>
</evidence>
<dbReference type="STRING" id="4097.A0A1S4DCJ0"/>
<dbReference type="InterPro" id="IPR033347">
    <property type="entry name" value="Di19"/>
</dbReference>
<dbReference type="GeneID" id="107828386"/>
<feature type="domain" description="Di19 zinc-binding" evidence="2">
    <location>
        <begin position="45"/>
        <end position="96"/>
    </location>
</feature>
<dbReference type="InterPro" id="IPR008598">
    <property type="entry name" value="Di19_Zn-bd"/>
</dbReference>
<reference evidence="4" key="1">
    <citation type="journal article" date="2014" name="Nat. Commun.">
        <title>The tobacco genome sequence and its comparison with those of tomato and potato.</title>
        <authorList>
            <person name="Sierro N."/>
            <person name="Battey J.N."/>
            <person name="Ouadi S."/>
            <person name="Bakaher N."/>
            <person name="Bovet L."/>
            <person name="Willig A."/>
            <person name="Goepfert S."/>
            <person name="Peitsch M.C."/>
            <person name="Ivanov N.V."/>
        </authorList>
    </citation>
    <scope>NUCLEOTIDE SEQUENCE [LARGE SCALE GENOMIC DNA]</scope>
</reference>
<evidence type="ECO:0000259" key="3">
    <source>
        <dbReference type="Pfam" id="PF14571"/>
    </source>
</evidence>
<dbReference type="PaxDb" id="4097-A0A1S4DCJ0"/>
<dbReference type="RefSeq" id="XP_016511157.1">
    <property type="nucleotide sequence ID" value="XM_016655671.1"/>
</dbReference>
<name>A0A1S4DCJ0_TOBAC</name>
<evidence type="ECO:0000256" key="1">
    <source>
        <dbReference type="ARBA" id="ARBA00007109"/>
    </source>
</evidence>
<dbReference type="InterPro" id="IPR027935">
    <property type="entry name" value="Di19_C"/>
</dbReference>
<protein>
    <submittedName>
        <fullName evidence="5">Protein DEHYDRATION-INDUCED 19 homolog 6 isoform X1</fullName>
    </submittedName>
</protein>
<comment type="similarity">
    <text evidence="1">Belongs to the Di19 family.</text>
</comment>
<evidence type="ECO:0000313" key="5">
    <source>
        <dbReference type="RefSeq" id="XP_016511157.1"/>
    </source>
</evidence>
<organism evidence="4 5">
    <name type="scientific">Nicotiana tabacum</name>
    <name type="common">Common tobacco</name>
    <dbReference type="NCBI Taxonomy" id="4097"/>
    <lineage>
        <taxon>Eukaryota</taxon>
        <taxon>Viridiplantae</taxon>
        <taxon>Streptophyta</taxon>
        <taxon>Embryophyta</taxon>
        <taxon>Tracheophyta</taxon>
        <taxon>Spermatophyta</taxon>
        <taxon>Magnoliopsida</taxon>
        <taxon>eudicotyledons</taxon>
        <taxon>Gunneridae</taxon>
        <taxon>Pentapetalae</taxon>
        <taxon>asterids</taxon>
        <taxon>lamiids</taxon>
        <taxon>Solanales</taxon>
        <taxon>Solanaceae</taxon>
        <taxon>Nicotianoideae</taxon>
        <taxon>Nicotianeae</taxon>
        <taxon>Nicotiana</taxon>
    </lineage>
</organism>
<dbReference type="OMA" id="CARENST"/>
<reference evidence="5" key="2">
    <citation type="submission" date="2025-08" db="UniProtKB">
        <authorList>
            <consortium name="RefSeq"/>
        </authorList>
    </citation>
    <scope>IDENTIFICATION</scope>
    <source>
        <tissue evidence="5">Leaf</tissue>
    </source>
</reference>
<feature type="domain" description="Di19 C-terminal" evidence="3">
    <location>
        <begin position="117"/>
        <end position="213"/>
    </location>
</feature>
<dbReference type="Pfam" id="PF14571">
    <property type="entry name" value="Di19_C"/>
    <property type="match status" value="1"/>
</dbReference>
<dbReference type="KEGG" id="nta:107828386"/>
<keyword evidence="4" id="KW-1185">Reference proteome</keyword>
<dbReference type="Proteomes" id="UP000790787">
    <property type="component" value="Chromosome 22"/>
</dbReference>
<proteinExistence type="inferred from homology"/>
<dbReference type="AlphaFoldDB" id="A0A1S4DCJ0"/>
<evidence type="ECO:0000313" key="4">
    <source>
        <dbReference type="Proteomes" id="UP000790787"/>
    </source>
</evidence>
<dbReference type="Pfam" id="PF05605">
    <property type="entry name" value="zf-Di19"/>
    <property type="match status" value="1"/>
</dbReference>
<dbReference type="PANTHER" id="PTHR31875:SF24">
    <property type="entry name" value="PROTEIN DEHYDRATION-INDUCED 19 HOMOLOG 5"/>
    <property type="match status" value="1"/>
</dbReference>
<dbReference type="OrthoDB" id="9049620at2759"/>
<accession>A0A1S4DCJ0</accession>
<dbReference type="RefSeq" id="XP_016511157.1">
    <property type="nucleotide sequence ID" value="XM_016655671.2"/>
</dbReference>
<dbReference type="PANTHER" id="PTHR31875">
    <property type="entry name" value="PROTEIN DEHYDRATION-INDUCED 19"/>
    <property type="match status" value="1"/>
</dbReference>
<sequence length="214" mass="24085">MDVDFWSSSVNSTKNISAVQSTYLINSDSQLNVDNEGGEDVRTWFPCPFCYVEIEVPMLCCHLQDEHCFDLKNAVCPICAASLGKDPIVHFSVQHAQSVKRRRKYLKSGYRDNATAMIGKDLQDIASYFETNSGVGRYKGHEPAPDPLLLPFLCNVPPTHTESRRQDKSSVCDTATTEIESRKLLVSDPALEEDFEEKRQRAAFLQELIASTIF</sequence>